<name>A0ABN7SMQ9_OIKDI</name>
<dbReference type="PROSITE" id="PS00143">
    <property type="entry name" value="INSULINASE"/>
    <property type="match status" value="1"/>
</dbReference>
<evidence type="ECO:0000259" key="8">
    <source>
        <dbReference type="Pfam" id="PF00675"/>
    </source>
</evidence>
<keyword evidence="3" id="KW-0479">Metal-binding</keyword>
<keyword evidence="10" id="KW-1185">Reference proteome</keyword>
<dbReference type="Gene3D" id="3.30.830.10">
    <property type="entry name" value="Metalloenzyme, LuxS/M16 peptidase-like"/>
    <property type="match status" value="1"/>
</dbReference>
<dbReference type="SUPFAM" id="SSF63411">
    <property type="entry name" value="LuxS/MPP-like metallohydrolase"/>
    <property type="match status" value="1"/>
</dbReference>
<proteinExistence type="inferred from homology"/>
<evidence type="ECO:0000256" key="3">
    <source>
        <dbReference type="ARBA" id="ARBA00022723"/>
    </source>
</evidence>
<protein>
    <submittedName>
        <fullName evidence="9">Oidioi.mRNA.OKI2018_I69.XSR.g16522.t1.cds</fullName>
    </submittedName>
</protein>
<feature type="domain" description="Peptidase M16 N-terminal" evidence="8">
    <location>
        <begin position="108"/>
        <end position="208"/>
    </location>
</feature>
<feature type="compositionally biased region" description="Acidic residues" evidence="7">
    <location>
        <begin position="79"/>
        <end position="105"/>
    </location>
</feature>
<comment type="similarity">
    <text evidence="1">Belongs to the peptidase M16 family.</text>
</comment>
<dbReference type="PANTHER" id="PTHR43690">
    <property type="entry name" value="NARDILYSIN"/>
    <property type="match status" value="1"/>
</dbReference>
<keyword evidence="4" id="KW-0378">Hydrolase</keyword>
<dbReference type="Pfam" id="PF00675">
    <property type="entry name" value="Peptidase_M16"/>
    <property type="match status" value="1"/>
</dbReference>
<dbReference type="InterPro" id="IPR050626">
    <property type="entry name" value="Peptidase_M16"/>
</dbReference>
<evidence type="ECO:0000256" key="2">
    <source>
        <dbReference type="ARBA" id="ARBA00022670"/>
    </source>
</evidence>
<evidence type="ECO:0000313" key="9">
    <source>
        <dbReference type="EMBL" id="CAG5099426.1"/>
    </source>
</evidence>
<sequence length="211" mass="23857">MFLALNRSKIITSVLSSRRLLSSSSRMVKILPTPEKSPADKKEYRAIQLENGLTALLIADLQNEGEDDGLESEPQSPEREEEEDLSSDELEEDECDGEGDEEEGEEKSRKMSAACMVVHAGSFHEKVECQGLAHFCEHMIFMGSKKYPDENELDSFLSRNSGGTNAYTELEYTNYHFDVAPDKFREALDIWAQFFIDPLMKEDSVDREGKG</sequence>
<reference evidence="9 10" key="1">
    <citation type="submission" date="2021-04" db="EMBL/GenBank/DDBJ databases">
        <authorList>
            <person name="Bliznina A."/>
        </authorList>
    </citation>
    <scope>NUCLEOTIDE SEQUENCE [LARGE SCALE GENOMIC DNA]</scope>
</reference>
<evidence type="ECO:0000256" key="7">
    <source>
        <dbReference type="SAM" id="MobiDB-lite"/>
    </source>
</evidence>
<accession>A0ABN7SMQ9</accession>
<keyword evidence="5" id="KW-0862">Zinc</keyword>
<organism evidence="9 10">
    <name type="scientific">Oikopleura dioica</name>
    <name type="common">Tunicate</name>
    <dbReference type="NCBI Taxonomy" id="34765"/>
    <lineage>
        <taxon>Eukaryota</taxon>
        <taxon>Metazoa</taxon>
        <taxon>Chordata</taxon>
        <taxon>Tunicata</taxon>
        <taxon>Appendicularia</taxon>
        <taxon>Copelata</taxon>
        <taxon>Oikopleuridae</taxon>
        <taxon>Oikopleura</taxon>
    </lineage>
</organism>
<keyword evidence="2" id="KW-0645">Protease</keyword>
<gene>
    <name evidence="9" type="ORF">OKIOD_LOCUS8080</name>
</gene>
<evidence type="ECO:0000256" key="5">
    <source>
        <dbReference type="ARBA" id="ARBA00022833"/>
    </source>
</evidence>
<evidence type="ECO:0000256" key="1">
    <source>
        <dbReference type="ARBA" id="ARBA00007261"/>
    </source>
</evidence>
<dbReference type="Proteomes" id="UP001158576">
    <property type="component" value="Chromosome XSR"/>
</dbReference>
<keyword evidence="6" id="KW-0482">Metalloprotease</keyword>
<feature type="region of interest" description="Disordered" evidence="7">
    <location>
        <begin position="58"/>
        <end position="108"/>
    </location>
</feature>
<evidence type="ECO:0000256" key="6">
    <source>
        <dbReference type="ARBA" id="ARBA00023049"/>
    </source>
</evidence>
<evidence type="ECO:0000313" key="10">
    <source>
        <dbReference type="Proteomes" id="UP001158576"/>
    </source>
</evidence>
<dbReference type="InterPro" id="IPR011765">
    <property type="entry name" value="Pept_M16_N"/>
</dbReference>
<dbReference type="InterPro" id="IPR011249">
    <property type="entry name" value="Metalloenz_LuxS/M16"/>
</dbReference>
<dbReference type="EMBL" id="OU015569">
    <property type="protein sequence ID" value="CAG5099426.1"/>
    <property type="molecule type" value="Genomic_DNA"/>
</dbReference>
<dbReference type="PANTHER" id="PTHR43690:SF18">
    <property type="entry name" value="INSULIN-DEGRADING ENZYME-RELATED"/>
    <property type="match status" value="1"/>
</dbReference>
<evidence type="ECO:0000256" key="4">
    <source>
        <dbReference type="ARBA" id="ARBA00022801"/>
    </source>
</evidence>
<dbReference type="InterPro" id="IPR001431">
    <property type="entry name" value="Pept_M16_Zn_BS"/>
</dbReference>